<keyword evidence="3" id="KW-1185">Reference proteome</keyword>
<dbReference type="GO" id="GO:0016787">
    <property type="term" value="F:hydrolase activity"/>
    <property type="evidence" value="ECO:0007669"/>
    <property type="project" value="UniProtKB-KW"/>
</dbReference>
<evidence type="ECO:0000313" key="3">
    <source>
        <dbReference type="Proteomes" id="UP000306416"/>
    </source>
</evidence>
<dbReference type="Gene3D" id="3.60.15.10">
    <property type="entry name" value="Ribonuclease Z/Hydroxyacylglutathione hydrolase-like"/>
    <property type="match status" value="1"/>
</dbReference>
<dbReference type="Pfam" id="PF00753">
    <property type="entry name" value="Lactamase_B"/>
    <property type="match status" value="2"/>
</dbReference>
<accession>A0A4S1CE13</accession>
<reference evidence="2 3" key="1">
    <citation type="submission" date="2019-04" db="EMBL/GenBank/DDBJ databases">
        <title>Geobacter oryzae sp. nov., ferric-reducing bacteria isolated from paddy soil.</title>
        <authorList>
            <person name="Xu Z."/>
            <person name="Masuda Y."/>
            <person name="Itoh H."/>
            <person name="Senoo K."/>
        </authorList>
    </citation>
    <scope>NUCLEOTIDE SEQUENCE [LARGE SCALE GENOMIC DNA]</scope>
    <source>
        <strain evidence="2 3">Red111</strain>
    </source>
</reference>
<dbReference type="AlphaFoldDB" id="A0A4S1CE13"/>
<evidence type="ECO:0000313" key="2">
    <source>
        <dbReference type="EMBL" id="TGU71463.1"/>
    </source>
</evidence>
<name>A0A4S1CE13_9BACT</name>
<proteinExistence type="predicted"/>
<dbReference type="SMART" id="SM00849">
    <property type="entry name" value="Lactamase_B"/>
    <property type="match status" value="1"/>
</dbReference>
<dbReference type="InterPro" id="IPR050855">
    <property type="entry name" value="NDM-1-like"/>
</dbReference>
<feature type="domain" description="Metallo-beta-lactamase" evidence="1">
    <location>
        <begin position="14"/>
        <end position="173"/>
    </location>
</feature>
<dbReference type="InterPro" id="IPR036866">
    <property type="entry name" value="RibonucZ/Hydroxyglut_hydro"/>
</dbReference>
<dbReference type="RefSeq" id="WP_135871085.1">
    <property type="nucleotide sequence ID" value="NZ_SRSC01000003.1"/>
</dbReference>
<dbReference type="Proteomes" id="UP000306416">
    <property type="component" value="Unassembled WGS sequence"/>
</dbReference>
<dbReference type="CDD" id="cd06262">
    <property type="entry name" value="metallo-hydrolase-like_MBL-fold"/>
    <property type="match status" value="1"/>
</dbReference>
<organism evidence="2 3">
    <name type="scientific">Geomonas terrae</name>
    <dbReference type="NCBI Taxonomy" id="2562681"/>
    <lineage>
        <taxon>Bacteria</taxon>
        <taxon>Pseudomonadati</taxon>
        <taxon>Thermodesulfobacteriota</taxon>
        <taxon>Desulfuromonadia</taxon>
        <taxon>Geobacterales</taxon>
        <taxon>Geobacteraceae</taxon>
        <taxon>Geomonas</taxon>
    </lineage>
</organism>
<sequence>MKIVPLKKSPATYSCCSYLILGDWNRIDDVNTLVDPGADDYILDEIRAISTGFGKQPVEQVILTHNHFDHTSGLPAVRSAFGCRVLAYRQGPGVDEVLHDRQFIRAGDDFLQVLHTPGHSSDSICLYAPAAEALFSGDTPVRVRGEGGSYTEEYRAALQRLCGLKIRKIFSGHDEPVLDGGLEVLLRTLEVVQRSETA</sequence>
<dbReference type="SUPFAM" id="SSF56281">
    <property type="entry name" value="Metallo-hydrolase/oxidoreductase"/>
    <property type="match status" value="1"/>
</dbReference>
<gene>
    <name evidence="2" type="ORF">E4633_14170</name>
</gene>
<dbReference type="PANTHER" id="PTHR42951">
    <property type="entry name" value="METALLO-BETA-LACTAMASE DOMAIN-CONTAINING"/>
    <property type="match status" value="1"/>
</dbReference>
<evidence type="ECO:0000259" key="1">
    <source>
        <dbReference type="SMART" id="SM00849"/>
    </source>
</evidence>
<dbReference type="InterPro" id="IPR001279">
    <property type="entry name" value="Metallo-B-lactamas"/>
</dbReference>
<protein>
    <submittedName>
        <fullName evidence="2">MBL fold metallo-hydrolase</fullName>
    </submittedName>
</protein>
<comment type="caution">
    <text evidence="2">The sequence shown here is derived from an EMBL/GenBank/DDBJ whole genome shotgun (WGS) entry which is preliminary data.</text>
</comment>
<keyword evidence="2" id="KW-0378">Hydrolase</keyword>
<dbReference type="EMBL" id="SRSC01000003">
    <property type="protein sequence ID" value="TGU71463.1"/>
    <property type="molecule type" value="Genomic_DNA"/>
</dbReference>